<evidence type="ECO:0000313" key="3">
    <source>
        <dbReference type="Proteomes" id="UP000292958"/>
    </source>
</evidence>
<dbReference type="RefSeq" id="WP_130419139.1">
    <property type="nucleotide sequence ID" value="NZ_SHKW01000001.1"/>
</dbReference>
<dbReference type="AlphaFoldDB" id="A0A4V2G4K2"/>
<gene>
    <name evidence="2" type="ORF">BDD14_2688</name>
</gene>
<dbReference type="Proteomes" id="UP000292958">
    <property type="component" value="Unassembled WGS sequence"/>
</dbReference>
<proteinExistence type="predicted"/>
<reference evidence="2 3" key="1">
    <citation type="submission" date="2019-02" db="EMBL/GenBank/DDBJ databases">
        <title>Genomic Encyclopedia of Archaeal and Bacterial Type Strains, Phase II (KMG-II): from individual species to whole genera.</title>
        <authorList>
            <person name="Goeker M."/>
        </authorList>
    </citation>
    <scope>NUCLEOTIDE SEQUENCE [LARGE SCALE GENOMIC DNA]</scope>
    <source>
        <strain evidence="2 3">DSM 18101</strain>
    </source>
</reference>
<name>A0A4V2G4K2_9BACT</name>
<feature type="chain" id="PRO_5020501443" description="Cytochrome c domain-containing protein" evidence="1">
    <location>
        <begin position="28"/>
        <end position="496"/>
    </location>
</feature>
<evidence type="ECO:0008006" key="4">
    <source>
        <dbReference type="Google" id="ProtNLM"/>
    </source>
</evidence>
<dbReference type="EMBL" id="SHKW01000001">
    <property type="protein sequence ID" value="RZU41186.1"/>
    <property type="molecule type" value="Genomic_DNA"/>
</dbReference>
<feature type="signal peptide" evidence="1">
    <location>
        <begin position="1"/>
        <end position="27"/>
    </location>
</feature>
<protein>
    <recommendedName>
        <fullName evidence="4">Cytochrome c domain-containing protein</fullName>
    </recommendedName>
</protein>
<sequence>MLSFKRSLIAVVLILPASLLKTPDAWSQTTHRPKIAVDAKSLETATPFQNNNGSIPPPNQYSGPLFTTSHAWPEKPLPPLKNAPWQAAIHNGKITVQNAPAYAAALKAYVSRNARTLLMNYPAWNAGNAHWYTEPWLGSQREAIHGTYAAGEFGPGIFPGTGLRATFNTHVLTYYDERAAYSLYKFWGTSALSPRIQTPNSQFDEGSVVVKAAVFASEDKSKQLNWWDAMNGAQVWPLYVGVGPLSQDPPPPPQVWSGYVAQFDIIVKDTQSSPKTGWVFMTLVYDKSAPGDFWDKMVPLGAQWGNDPQATAAGQPLVENWNNPKAPLYSTQTLGWGGRLSGPNDGGRNNIAVNGKVLVNEPDSSCMSCHSTAEWNVQQHKMNSFLLPSFATANPPGFQLCGDNGKPDPNGSNICSPAPGSTAWMKWFQNRPGTQPMDAGSIAMDFDEVFSFKSLKLWWQAVGPKGQPMPMLLRVPGHGTQFNQYTGAPLPASRSY</sequence>
<comment type="caution">
    <text evidence="2">The sequence shown here is derived from an EMBL/GenBank/DDBJ whole genome shotgun (WGS) entry which is preliminary data.</text>
</comment>
<evidence type="ECO:0000256" key="1">
    <source>
        <dbReference type="SAM" id="SignalP"/>
    </source>
</evidence>
<accession>A0A4V2G4K2</accession>
<evidence type="ECO:0000313" key="2">
    <source>
        <dbReference type="EMBL" id="RZU41186.1"/>
    </source>
</evidence>
<organism evidence="2 3">
    <name type="scientific">Edaphobacter modestus</name>
    <dbReference type="NCBI Taxonomy" id="388466"/>
    <lineage>
        <taxon>Bacteria</taxon>
        <taxon>Pseudomonadati</taxon>
        <taxon>Acidobacteriota</taxon>
        <taxon>Terriglobia</taxon>
        <taxon>Terriglobales</taxon>
        <taxon>Acidobacteriaceae</taxon>
        <taxon>Edaphobacter</taxon>
    </lineage>
</organism>
<keyword evidence="1" id="KW-0732">Signal</keyword>
<dbReference type="OrthoDB" id="8830878at2"/>
<keyword evidence="3" id="KW-1185">Reference proteome</keyword>